<sequence>MYHFIDKKKNYSMAKSDCRKLGYDGLAVISSSEISRRPSRNAVVKENSCGMTGQMWHPICLGLLFNMCLAPTKPVEDYEPMESCSDLRYAVCGHHSYDFVEATGQILRSSKPVFNESMILAQYKMESHLY</sequence>
<accession>A0AAE1DNM8</accession>
<protein>
    <recommendedName>
        <fullName evidence="3">C-type lectin domain-containing protein</fullName>
    </recommendedName>
</protein>
<evidence type="ECO:0000313" key="1">
    <source>
        <dbReference type="EMBL" id="KAK3776068.1"/>
    </source>
</evidence>
<keyword evidence="2" id="KW-1185">Reference proteome</keyword>
<dbReference type="Proteomes" id="UP001283361">
    <property type="component" value="Unassembled WGS sequence"/>
</dbReference>
<reference evidence="1" key="1">
    <citation type="journal article" date="2023" name="G3 (Bethesda)">
        <title>A reference genome for the long-term kleptoplast-retaining sea slug Elysia crispata morphotype clarki.</title>
        <authorList>
            <person name="Eastman K.E."/>
            <person name="Pendleton A.L."/>
            <person name="Shaikh M.A."/>
            <person name="Suttiyut T."/>
            <person name="Ogas R."/>
            <person name="Tomko P."/>
            <person name="Gavelis G."/>
            <person name="Widhalm J.R."/>
            <person name="Wisecaver J.H."/>
        </authorList>
    </citation>
    <scope>NUCLEOTIDE SEQUENCE</scope>
    <source>
        <strain evidence="1">ECLA1</strain>
    </source>
</reference>
<gene>
    <name evidence="1" type="ORF">RRG08_046735</name>
</gene>
<dbReference type="AlphaFoldDB" id="A0AAE1DNM8"/>
<organism evidence="1 2">
    <name type="scientific">Elysia crispata</name>
    <name type="common">lettuce slug</name>
    <dbReference type="NCBI Taxonomy" id="231223"/>
    <lineage>
        <taxon>Eukaryota</taxon>
        <taxon>Metazoa</taxon>
        <taxon>Spiralia</taxon>
        <taxon>Lophotrochozoa</taxon>
        <taxon>Mollusca</taxon>
        <taxon>Gastropoda</taxon>
        <taxon>Heterobranchia</taxon>
        <taxon>Euthyneura</taxon>
        <taxon>Panpulmonata</taxon>
        <taxon>Sacoglossa</taxon>
        <taxon>Placobranchoidea</taxon>
        <taxon>Plakobranchidae</taxon>
        <taxon>Elysia</taxon>
    </lineage>
</organism>
<proteinExistence type="predicted"/>
<name>A0AAE1DNM8_9GAST</name>
<dbReference type="CDD" id="cd00037">
    <property type="entry name" value="CLECT"/>
    <property type="match status" value="1"/>
</dbReference>
<comment type="caution">
    <text evidence="1">The sequence shown here is derived from an EMBL/GenBank/DDBJ whole genome shotgun (WGS) entry which is preliminary data.</text>
</comment>
<evidence type="ECO:0000313" key="2">
    <source>
        <dbReference type="Proteomes" id="UP001283361"/>
    </source>
</evidence>
<dbReference type="EMBL" id="JAWDGP010003248">
    <property type="protein sequence ID" value="KAK3776068.1"/>
    <property type="molecule type" value="Genomic_DNA"/>
</dbReference>
<evidence type="ECO:0008006" key="3">
    <source>
        <dbReference type="Google" id="ProtNLM"/>
    </source>
</evidence>